<keyword evidence="6" id="KW-0408">Iron</keyword>
<dbReference type="InterPro" id="IPR000531">
    <property type="entry name" value="Beta-barrel_TonB"/>
</dbReference>
<comment type="subcellular location">
    <subcellularLocation>
        <location evidence="1 11">Cell outer membrane</location>
        <topology evidence="1 11">Multi-pass membrane protein</topology>
    </subcellularLocation>
</comment>
<evidence type="ECO:0000259" key="15">
    <source>
        <dbReference type="Pfam" id="PF07715"/>
    </source>
</evidence>
<keyword evidence="8 12" id="KW-0798">TonB box</keyword>
<evidence type="ECO:0000256" key="1">
    <source>
        <dbReference type="ARBA" id="ARBA00004571"/>
    </source>
</evidence>
<evidence type="ECO:0000259" key="14">
    <source>
        <dbReference type="Pfam" id="PF00593"/>
    </source>
</evidence>
<dbReference type="PROSITE" id="PS52016">
    <property type="entry name" value="TONB_DEPENDENT_REC_3"/>
    <property type="match status" value="1"/>
</dbReference>
<keyword evidence="9 11" id="KW-0472">Membrane</keyword>
<keyword evidence="13" id="KW-0732">Signal</keyword>
<feature type="signal peptide" evidence="13">
    <location>
        <begin position="1"/>
        <end position="24"/>
    </location>
</feature>
<reference evidence="16 17" key="1">
    <citation type="submission" date="2020-08" db="EMBL/GenBank/DDBJ databases">
        <title>Genomic Encyclopedia of Type Strains, Phase IV (KMG-IV): sequencing the most valuable type-strain genomes for metagenomic binning, comparative biology and taxonomic classification.</title>
        <authorList>
            <person name="Goeker M."/>
        </authorList>
    </citation>
    <scope>NUCLEOTIDE SEQUENCE [LARGE SCALE GENOMIC DNA]</scope>
    <source>
        <strain evidence="16 17">DSM 29348</strain>
    </source>
</reference>
<keyword evidence="10 11" id="KW-0998">Cell outer membrane</keyword>
<evidence type="ECO:0000256" key="4">
    <source>
        <dbReference type="ARBA" id="ARBA00022496"/>
    </source>
</evidence>
<dbReference type="GO" id="GO:0009279">
    <property type="term" value="C:cell outer membrane"/>
    <property type="evidence" value="ECO:0007669"/>
    <property type="project" value="UniProtKB-SubCell"/>
</dbReference>
<dbReference type="GO" id="GO:0006826">
    <property type="term" value="P:iron ion transport"/>
    <property type="evidence" value="ECO:0007669"/>
    <property type="project" value="UniProtKB-KW"/>
</dbReference>
<dbReference type="PANTHER" id="PTHR32552">
    <property type="entry name" value="FERRICHROME IRON RECEPTOR-RELATED"/>
    <property type="match status" value="1"/>
</dbReference>
<dbReference type="SUPFAM" id="SSF56935">
    <property type="entry name" value="Porins"/>
    <property type="match status" value="1"/>
</dbReference>
<organism evidence="16 17">
    <name type="scientific">Sphingobium fontiphilum</name>
    <dbReference type="NCBI Taxonomy" id="944425"/>
    <lineage>
        <taxon>Bacteria</taxon>
        <taxon>Pseudomonadati</taxon>
        <taxon>Pseudomonadota</taxon>
        <taxon>Alphaproteobacteria</taxon>
        <taxon>Sphingomonadales</taxon>
        <taxon>Sphingomonadaceae</taxon>
        <taxon>Sphingobium</taxon>
    </lineage>
</organism>
<dbReference type="EMBL" id="JACIEB010000004">
    <property type="protein sequence ID" value="MBB3982325.1"/>
    <property type="molecule type" value="Genomic_DNA"/>
</dbReference>
<keyword evidence="7" id="KW-0406">Ion transport</keyword>
<evidence type="ECO:0000256" key="6">
    <source>
        <dbReference type="ARBA" id="ARBA00023004"/>
    </source>
</evidence>
<keyword evidence="2 11" id="KW-0813">Transport</keyword>
<evidence type="ECO:0000256" key="2">
    <source>
        <dbReference type="ARBA" id="ARBA00022448"/>
    </source>
</evidence>
<accession>A0A7W6GNZ2</accession>
<keyword evidence="3 11" id="KW-1134">Transmembrane beta strand</keyword>
<comment type="similarity">
    <text evidence="11 12">Belongs to the TonB-dependent receptor family.</text>
</comment>
<dbReference type="InterPro" id="IPR012910">
    <property type="entry name" value="Plug_dom"/>
</dbReference>
<dbReference type="InterPro" id="IPR039426">
    <property type="entry name" value="TonB-dep_rcpt-like"/>
</dbReference>
<evidence type="ECO:0000256" key="7">
    <source>
        <dbReference type="ARBA" id="ARBA00023065"/>
    </source>
</evidence>
<evidence type="ECO:0000313" key="17">
    <source>
        <dbReference type="Proteomes" id="UP000552757"/>
    </source>
</evidence>
<keyword evidence="5 11" id="KW-0812">Transmembrane</keyword>
<evidence type="ECO:0000256" key="5">
    <source>
        <dbReference type="ARBA" id="ARBA00022692"/>
    </source>
</evidence>
<keyword evidence="17" id="KW-1185">Reference proteome</keyword>
<dbReference type="Pfam" id="PF07715">
    <property type="entry name" value="Plug"/>
    <property type="match status" value="1"/>
</dbReference>
<feature type="domain" description="TonB-dependent receptor plug" evidence="15">
    <location>
        <begin position="53"/>
        <end position="159"/>
    </location>
</feature>
<sequence length="807" mass="87222">MKGRYYLQVSMMALGAVAAPSALAQSTGNAAPQEADSSFGDIIVTANRREENAQSAPVSVVALGSEALIEKGVRSLSDLTSVAPGIRFVHQGGGGNMNVVMRGLQRIPIGNAPNAVINYFADIPLPFQGSNVPTYDLNSVQVLKGPQGTLFGRNAIGGAVIITPQAPTYNFEGYVRGSYGNYDYKDLEGALNVPIIDGKVALRVSGKVTRRDGYTKNLSGGRDMDDIHQNSFRASLLIEPSDTFRNTTIFDWFQAREAGTGSILSAVLPTGLVRIPQLAHFYDCNTINAFNPGCGAIPGVLPPGNDIDTAFALQQQLGVRASYSDINPRLDRDLWGVSNKTEFDIAEGVTLRNIFGYRSTHLETDLNTDGVAFLPLPIINASNRVREEQFSDEFHIFGTVMNDRLDYLVGAFYIKEQPWGLSGSNFPVAAPGAPWVIAYTNKTNKAVFGQLGFKITDTIKLNGGVRYNKTKQSACSVTPNIPVPTSAIEAAEPSVGPDECAATTGASQALVKESATTYNIGLDWQVTDDIFAYVTHRKGYREGGLNYPGFTTPCTTGNSNGICIGSNGLPQPNPADLRPYQSYQPETLKDVEVGIKSEFRLGEGRMRFNVSAFRGTYSNAVVPFNTSAIVPSTDSSAPQSSSIGINVGKRRLTGFESEVMFQPSRNLSFTNTLAYVKQTILSNTLPNIPGLQLPSLTPASPKWSMTSSARWVLPVRPADGELVLNADYYQQSRFYNGNDSFPAYENVNARLEWSGIGGSGLTAAAFVRNLFNDTYAYASSASSASLGIFTRSYNEPRMYGIELGYRF</sequence>
<evidence type="ECO:0000256" key="13">
    <source>
        <dbReference type="SAM" id="SignalP"/>
    </source>
</evidence>
<evidence type="ECO:0000256" key="11">
    <source>
        <dbReference type="PROSITE-ProRule" id="PRU01360"/>
    </source>
</evidence>
<evidence type="ECO:0000256" key="9">
    <source>
        <dbReference type="ARBA" id="ARBA00023136"/>
    </source>
</evidence>
<dbReference type="PANTHER" id="PTHR32552:SF81">
    <property type="entry name" value="TONB-DEPENDENT OUTER MEMBRANE RECEPTOR"/>
    <property type="match status" value="1"/>
</dbReference>
<keyword evidence="4" id="KW-0410">Iron transport</keyword>
<dbReference type="Pfam" id="PF00593">
    <property type="entry name" value="TonB_dep_Rec_b-barrel"/>
    <property type="match status" value="1"/>
</dbReference>
<dbReference type="Proteomes" id="UP000552757">
    <property type="component" value="Unassembled WGS sequence"/>
</dbReference>
<evidence type="ECO:0000256" key="12">
    <source>
        <dbReference type="RuleBase" id="RU003357"/>
    </source>
</evidence>
<comment type="caution">
    <text evidence="16">The sequence shown here is derived from an EMBL/GenBank/DDBJ whole genome shotgun (WGS) entry which is preliminary data.</text>
</comment>
<dbReference type="AlphaFoldDB" id="A0A7W6GNZ2"/>
<dbReference type="Gene3D" id="2.40.170.20">
    <property type="entry name" value="TonB-dependent receptor, beta-barrel domain"/>
    <property type="match status" value="2"/>
</dbReference>
<protein>
    <submittedName>
        <fullName evidence="16">Iron complex outermembrane receptor protein</fullName>
    </submittedName>
</protein>
<evidence type="ECO:0000313" key="16">
    <source>
        <dbReference type="EMBL" id="MBB3982325.1"/>
    </source>
</evidence>
<keyword evidence="16" id="KW-0675">Receptor</keyword>
<evidence type="ECO:0000256" key="3">
    <source>
        <dbReference type="ARBA" id="ARBA00022452"/>
    </source>
</evidence>
<proteinExistence type="inferred from homology"/>
<evidence type="ECO:0000256" key="8">
    <source>
        <dbReference type="ARBA" id="ARBA00023077"/>
    </source>
</evidence>
<name>A0A7W6GNZ2_9SPHN</name>
<evidence type="ECO:0000256" key="10">
    <source>
        <dbReference type="ARBA" id="ARBA00023237"/>
    </source>
</evidence>
<dbReference type="InterPro" id="IPR036942">
    <property type="entry name" value="Beta-barrel_TonB_sf"/>
</dbReference>
<gene>
    <name evidence="16" type="ORF">GGR44_001988</name>
</gene>
<feature type="domain" description="TonB-dependent receptor-like beta-barrel" evidence="14">
    <location>
        <begin position="315"/>
        <end position="770"/>
    </location>
</feature>
<dbReference type="RefSeq" id="WP_183955402.1">
    <property type="nucleotide sequence ID" value="NZ_JACIEB010000004.1"/>
</dbReference>
<feature type="chain" id="PRO_5030685950" evidence="13">
    <location>
        <begin position="25"/>
        <end position="807"/>
    </location>
</feature>